<keyword evidence="4 6" id="KW-1133">Transmembrane helix</keyword>
<feature type="transmembrane region" description="Helical" evidence="6">
    <location>
        <begin position="104"/>
        <end position="124"/>
    </location>
</feature>
<evidence type="ECO:0000256" key="2">
    <source>
        <dbReference type="ARBA" id="ARBA00007362"/>
    </source>
</evidence>
<name>A0ABW5RGU7_9MICO</name>
<protein>
    <submittedName>
        <fullName evidence="8">DMT family transporter</fullName>
    </submittedName>
</protein>
<dbReference type="RefSeq" id="WP_110477015.1">
    <property type="nucleotide sequence ID" value="NZ_JBHUNF010000001.1"/>
</dbReference>
<dbReference type="PANTHER" id="PTHR32322:SF2">
    <property type="entry name" value="EAMA DOMAIN-CONTAINING PROTEIN"/>
    <property type="match status" value="1"/>
</dbReference>
<dbReference type="Proteomes" id="UP001597453">
    <property type="component" value="Unassembled WGS sequence"/>
</dbReference>
<dbReference type="EMBL" id="JBHUNF010000001">
    <property type="protein sequence ID" value="MFD2673916.1"/>
    <property type="molecule type" value="Genomic_DNA"/>
</dbReference>
<feature type="transmembrane region" description="Helical" evidence="6">
    <location>
        <begin position="55"/>
        <end position="73"/>
    </location>
</feature>
<sequence length="296" mass="31134">MNIFRVGIGALVLAAIVRPRFWNWSGGQWRDVLMFGLAMAGLNGVFYLALERLPLGVAVAIEFLGPLTLSAVLSRRLLDFLWVGLAAVGIGLMGWEAAHGASALDPLGVVFALIAGASWAAYILAGARVGKSVPGAGGLSGAMMISFIIVLPFGIPGVVSGVDSMQLLLLSMAAGAMAGLIPFSLEYFALTRVPQRVFGVLTSLEPAFATLMGWLILQQEASLWRLGAVALVIAATIGITLGARKVVEVELPGGEDLSTGPIELPLSSGHYDHNILGETTQLHDEDDDQVTEQDTK</sequence>
<evidence type="ECO:0000256" key="4">
    <source>
        <dbReference type="ARBA" id="ARBA00022989"/>
    </source>
</evidence>
<evidence type="ECO:0000256" key="3">
    <source>
        <dbReference type="ARBA" id="ARBA00022692"/>
    </source>
</evidence>
<comment type="similarity">
    <text evidence="2">Belongs to the EamA transporter family.</text>
</comment>
<accession>A0ABW5RGU7</accession>
<reference evidence="9" key="1">
    <citation type="journal article" date="2019" name="Int. J. Syst. Evol. Microbiol.">
        <title>The Global Catalogue of Microorganisms (GCM) 10K type strain sequencing project: providing services to taxonomists for standard genome sequencing and annotation.</title>
        <authorList>
            <consortium name="The Broad Institute Genomics Platform"/>
            <consortium name="The Broad Institute Genome Sequencing Center for Infectious Disease"/>
            <person name="Wu L."/>
            <person name="Ma J."/>
        </authorList>
    </citation>
    <scope>NUCLEOTIDE SEQUENCE [LARGE SCALE GENOMIC DNA]</scope>
    <source>
        <strain evidence="9">TISTR 1511</strain>
    </source>
</reference>
<comment type="caution">
    <text evidence="8">The sequence shown here is derived from an EMBL/GenBank/DDBJ whole genome shotgun (WGS) entry which is preliminary data.</text>
</comment>
<dbReference type="InterPro" id="IPR000620">
    <property type="entry name" value="EamA_dom"/>
</dbReference>
<feature type="domain" description="EamA" evidence="7">
    <location>
        <begin position="107"/>
        <end position="240"/>
    </location>
</feature>
<dbReference type="SUPFAM" id="SSF103481">
    <property type="entry name" value="Multidrug resistance efflux transporter EmrE"/>
    <property type="match status" value="1"/>
</dbReference>
<feature type="transmembrane region" description="Helical" evidence="6">
    <location>
        <begin position="197"/>
        <end position="217"/>
    </location>
</feature>
<feature type="transmembrane region" description="Helical" evidence="6">
    <location>
        <begin position="80"/>
        <end position="98"/>
    </location>
</feature>
<evidence type="ECO:0000256" key="6">
    <source>
        <dbReference type="SAM" id="Phobius"/>
    </source>
</evidence>
<evidence type="ECO:0000259" key="7">
    <source>
        <dbReference type="Pfam" id="PF00892"/>
    </source>
</evidence>
<dbReference type="PANTHER" id="PTHR32322">
    <property type="entry name" value="INNER MEMBRANE TRANSPORTER"/>
    <property type="match status" value="1"/>
</dbReference>
<organism evidence="8 9">
    <name type="scientific">Gulosibacter bifidus</name>
    <dbReference type="NCBI Taxonomy" id="272239"/>
    <lineage>
        <taxon>Bacteria</taxon>
        <taxon>Bacillati</taxon>
        <taxon>Actinomycetota</taxon>
        <taxon>Actinomycetes</taxon>
        <taxon>Micrococcales</taxon>
        <taxon>Microbacteriaceae</taxon>
        <taxon>Gulosibacter</taxon>
    </lineage>
</organism>
<feature type="transmembrane region" description="Helical" evidence="6">
    <location>
        <begin position="32"/>
        <end position="49"/>
    </location>
</feature>
<evidence type="ECO:0000313" key="9">
    <source>
        <dbReference type="Proteomes" id="UP001597453"/>
    </source>
</evidence>
<proteinExistence type="inferred from homology"/>
<keyword evidence="3 6" id="KW-0812">Transmembrane</keyword>
<evidence type="ECO:0000256" key="5">
    <source>
        <dbReference type="ARBA" id="ARBA00023136"/>
    </source>
</evidence>
<feature type="transmembrane region" description="Helical" evidence="6">
    <location>
        <begin position="223"/>
        <end position="243"/>
    </location>
</feature>
<comment type="subcellular location">
    <subcellularLocation>
        <location evidence="1">Membrane</location>
        <topology evidence="1">Multi-pass membrane protein</topology>
    </subcellularLocation>
</comment>
<evidence type="ECO:0000256" key="1">
    <source>
        <dbReference type="ARBA" id="ARBA00004141"/>
    </source>
</evidence>
<gene>
    <name evidence="8" type="ORF">ACFSUQ_01150</name>
</gene>
<feature type="transmembrane region" description="Helical" evidence="6">
    <location>
        <begin position="167"/>
        <end position="185"/>
    </location>
</feature>
<keyword evidence="5 6" id="KW-0472">Membrane</keyword>
<evidence type="ECO:0000313" key="8">
    <source>
        <dbReference type="EMBL" id="MFD2673916.1"/>
    </source>
</evidence>
<dbReference type="Pfam" id="PF00892">
    <property type="entry name" value="EamA"/>
    <property type="match status" value="1"/>
</dbReference>
<dbReference type="InterPro" id="IPR050638">
    <property type="entry name" value="AA-Vitamin_Transporters"/>
</dbReference>
<dbReference type="InterPro" id="IPR037185">
    <property type="entry name" value="EmrE-like"/>
</dbReference>
<feature type="transmembrane region" description="Helical" evidence="6">
    <location>
        <begin position="136"/>
        <end position="155"/>
    </location>
</feature>
<keyword evidence="9" id="KW-1185">Reference proteome</keyword>